<reference evidence="3 4" key="1">
    <citation type="submission" date="2021-11" db="EMBL/GenBank/DDBJ databases">
        <authorList>
            <person name="Liang Q."/>
            <person name="Mou H."/>
            <person name="Liu Z."/>
        </authorList>
    </citation>
    <scope>NUCLEOTIDE SEQUENCE [LARGE SCALE GENOMIC DNA]</scope>
    <source>
        <strain evidence="3 4">CHU3</strain>
    </source>
</reference>
<evidence type="ECO:0000313" key="3">
    <source>
        <dbReference type="EMBL" id="MCV2367238.1"/>
    </source>
</evidence>
<evidence type="ECO:0000256" key="1">
    <source>
        <dbReference type="SAM" id="MobiDB-lite"/>
    </source>
</evidence>
<comment type="caution">
    <text evidence="3">The sequence shown here is derived from an EMBL/GenBank/DDBJ whole genome shotgun (WGS) entry which is preliminary data.</text>
</comment>
<feature type="region of interest" description="Disordered" evidence="1">
    <location>
        <begin position="1"/>
        <end position="25"/>
    </location>
</feature>
<feature type="transmembrane region" description="Helical" evidence="2">
    <location>
        <begin position="31"/>
        <end position="52"/>
    </location>
</feature>
<keyword evidence="2" id="KW-1133">Transmembrane helix</keyword>
<evidence type="ECO:0000313" key="4">
    <source>
        <dbReference type="Proteomes" id="UP001209701"/>
    </source>
</evidence>
<dbReference type="RefSeq" id="WP_263569869.1">
    <property type="nucleotide sequence ID" value="NZ_JAJIRN010000002.1"/>
</dbReference>
<evidence type="ECO:0000256" key="2">
    <source>
        <dbReference type="SAM" id="Phobius"/>
    </source>
</evidence>
<keyword evidence="2" id="KW-0812">Transmembrane</keyword>
<proteinExistence type="predicted"/>
<dbReference type="Proteomes" id="UP001209701">
    <property type="component" value="Unassembled WGS sequence"/>
</dbReference>
<protein>
    <submittedName>
        <fullName evidence="3">Uncharacterized protein</fullName>
    </submittedName>
</protein>
<sequence length="53" mass="5832">MSANQVQSPARSKRDQTRTLRQRSTKVNHQAINYMIAFSSAASAAAQSIILLI</sequence>
<feature type="compositionally biased region" description="Polar residues" evidence="1">
    <location>
        <begin position="1"/>
        <end position="10"/>
    </location>
</feature>
<dbReference type="EMBL" id="JAJIRN010000002">
    <property type="protein sequence ID" value="MCV2367238.1"/>
    <property type="molecule type" value="Genomic_DNA"/>
</dbReference>
<organism evidence="3 4">
    <name type="scientific">Roseateles oligotrophus</name>
    <dbReference type="NCBI Taxonomy" id="1769250"/>
    <lineage>
        <taxon>Bacteria</taxon>
        <taxon>Pseudomonadati</taxon>
        <taxon>Pseudomonadota</taxon>
        <taxon>Betaproteobacteria</taxon>
        <taxon>Burkholderiales</taxon>
        <taxon>Sphaerotilaceae</taxon>
        <taxon>Roseateles</taxon>
    </lineage>
</organism>
<keyword evidence="4" id="KW-1185">Reference proteome</keyword>
<name>A0ABT2YAC2_9BURK</name>
<accession>A0ABT2YAC2</accession>
<gene>
    <name evidence="3" type="ORF">LNV07_03905</name>
</gene>
<keyword evidence="2" id="KW-0472">Membrane</keyword>